<evidence type="ECO:0000256" key="1">
    <source>
        <dbReference type="SAM" id="MobiDB-lite"/>
    </source>
</evidence>
<comment type="caution">
    <text evidence="2">The sequence shown here is derived from an EMBL/GenBank/DDBJ whole genome shotgun (WGS) entry which is preliminary data.</text>
</comment>
<gene>
    <name evidence="2" type="ORF">CFP56_027270</name>
</gene>
<feature type="compositionally biased region" description="Basic and acidic residues" evidence="1">
    <location>
        <begin position="91"/>
        <end position="100"/>
    </location>
</feature>
<feature type="region of interest" description="Disordered" evidence="1">
    <location>
        <begin position="69"/>
        <end position="108"/>
    </location>
</feature>
<keyword evidence="3" id="KW-1185">Reference proteome</keyword>
<feature type="region of interest" description="Disordered" evidence="1">
    <location>
        <begin position="1"/>
        <end position="26"/>
    </location>
</feature>
<proteinExistence type="predicted"/>
<feature type="compositionally biased region" description="Basic and acidic residues" evidence="1">
    <location>
        <begin position="70"/>
        <end position="79"/>
    </location>
</feature>
<organism evidence="2 3">
    <name type="scientific">Quercus suber</name>
    <name type="common">Cork oak</name>
    <dbReference type="NCBI Taxonomy" id="58331"/>
    <lineage>
        <taxon>Eukaryota</taxon>
        <taxon>Viridiplantae</taxon>
        <taxon>Streptophyta</taxon>
        <taxon>Embryophyta</taxon>
        <taxon>Tracheophyta</taxon>
        <taxon>Spermatophyta</taxon>
        <taxon>Magnoliopsida</taxon>
        <taxon>eudicotyledons</taxon>
        <taxon>Gunneridae</taxon>
        <taxon>Pentapetalae</taxon>
        <taxon>rosids</taxon>
        <taxon>fabids</taxon>
        <taxon>Fagales</taxon>
        <taxon>Fagaceae</taxon>
        <taxon>Quercus</taxon>
    </lineage>
</organism>
<dbReference type="EMBL" id="PKMF04000443">
    <property type="protein sequence ID" value="KAK7831488.1"/>
    <property type="molecule type" value="Genomic_DNA"/>
</dbReference>
<accession>A0AAW0JYF7</accession>
<protein>
    <submittedName>
        <fullName evidence="2">Uncharacterized protein</fullName>
    </submittedName>
</protein>
<dbReference type="AlphaFoldDB" id="A0AAW0JYF7"/>
<reference evidence="2 3" key="1">
    <citation type="journal article" date="2018" name="Sci. Data">
        <title>The draft genome sequence of cork oak.</title>
        <authorList>
            <person name="Ramos A.M."/>
            <person name="Usie A."/>
            <person name="Barbosa P."/>
            <person name="Barros P.M."/>
            <person name="Capote T."/>
            <person name="Chaves I."/>
            <person name="Simoes F."/>
            <person name="Abreu I."/>
            <person name="Carrasquinho I."/>
            <person name="Faro C."/>
            <person name="Guimaraes J.B."/>
            <person name="Mendonca D."/>
            <person name="Nobrega F."/>
            <person name="Rodrigues L."/>
            <person name="Saibo N.J.M."/>
            <person name="Varela M.C."/>
            <person name="Egas C."/>
            <person name="Matos J."/>
            <person name="Miguel C.M."/>
            <person name="Oliveira M.M."/>
            <person name="Ricardo C.P."/>
            <person name="Goncalves S."/>
        </authorList>
    </citation>
    <scope>NUCLEOTIDE SEQUENCE [LARGE SCALE GENOMIC DNA]</scope>
    <source>
        <strain evidence="3">cv. HL8</strain>
    </source>
</reference>
<dbReference type="Proteomes" id="UP000237347">
    <property type="component" value="Unassembled WGS sequence"/>
</dbReference>
<evidence type="ECO:0000313" key="3">
    <source>
        <dbReference type="Proteomes" id="UP000237347"/>
    </source>
</evidence>
<sequence>MERKKKIEKTVMLLPPSNPVPSTDSVAPQFRMNKQQSFKNFSGIFYPNIDPTVCQIGTLHKTRRITQTIMRKEDQDQSQRKQPIWLVMDSAVERNRHEPESSSPKGKL</sequence>
<evidence type="ECO:0000313" key="2">
    <source>
        <dbReference type="EMBL" id="KAK7831488.1"/>
    </source>
</evidence>
<name>A0AAW0JYF7_QUESU</name>